<keyword evidence="5 15" id="KW-0378">Hydrolase</keyword>
<proteinExistence type="inferred from homology"/>
<evidence type="ECO:0000256" key="13">
    <source>
        <dbReference type="ARBA" id="ARBA00023242"/>
    </source>
</evidence>
<evidence type="ECO:0000256" key="3">
    <source>
        <dbReference type="ARBA" id="ARBA00022741"/>
    </source>
</evidence>
<keyword evidence="10" id="KW-0010">Activator</keyword>
<reference evidence="18" key="1">
    <citation type="journal article" date="2016" name="Proc. Natl. Acad. Sci. U.S.A.">
        <title>Comparative genomics of biotechnologically important yeasts.</title>
        <authorList>
            <person name="Riley R."/>
            <person name="Haridas S."/>
            <person name="Wolfe K.H."/>
            <person name="Lopes M.R."/>
            <person name="Hittinger C.T."/>
            <person name="Goeker M."/>
            <person name="Salamov A.A."/>
            <person name="Wisecaver J.H."/>
            <person name="Long T.M."/>
            <person name="Calvey C.H."/>
            <person name="Aerts A.L."/>
            <person name="Barry K.W."/>
            <person name="Choi C."/>
            <person name="Clum A."/>
            <person name="Coughlan A.Y."/>
            <person name="Deshpande S."/>
            <person name="Douglass A.P."/>
            <person name="Hanson S.J."/>
            <person name="Klenk H.-P."/>
            <person name="LaButti K.M."/>
            <person name="Lapidus A."/>
            <person name="Lindquist E.A."/>
            <person name="Lipzen A.M."/>
            <person name="Meier-Kolthoff J.P."/>
            <person name="Ohm R.A."/>
            <person name="Otillar R.P."/>
            <person name="Pangilinan J.L."/>
            <person name="Peng Y."/>
            <person name="Rokas A."/>
            <person name="Rosa C.A."/>
            <person name="Scheuner C."/>
            <person name="Sibirny A.A."/>
            <person name="Slot J.C."/>
            <person name="Stielow J.B."/>
            <person name="Sun H."/>
            <person name="Kurtzman C.P."/>
            <person name="Blackwell M."/>
            <person name="Grigoriev I.V."/>
            <person name="Jeffries T.W."/>
        </authorList>
    </citation>
    <scope>NUCLEOTIDE SEQUENCE [LARGE SCALE GENOMIC DNA]</scope>
    <source>
        <strain evidence="18">NRRL Y-1626</strain>
    </source>
</reference>
<dbReference type="GO" id="GO:0006281">
    <property type="term" value="P:DNA repair"/>
    <property type="evidence" value="ECO:0007669"/>
    <property type="project" value="UniProtKB-KW"/>
</dbReference>
<evidence type="ECO:0000256" key="6">
    <source>
        <dbReference type="ARBA" id="ARBA00022806"/>
    </source>
</evidence>
<keyword evidence="9 15" id="KW-0805">Transcription regulation</keyword>
<dbReference type="GO" id="GO:0016887">
    <property type="term" value="F:ATP hydrolysis activity"/>
    <property type="evidence" value="ECO:0007669"/>
    <property type="project" value="RHEA"/>
</dbReference>
<feature type="domain" description="AAA+ ATPase" evidence="16">
    <location>
        <begin position="74"/>
        <end position="383"/>
    </location>
</feature>
<dbReference type="InterPro" id="IPR003593">
    <property type="entry name" value="AAA+_ATPase"/>
</dbReference>
<protein>
    <recommendedName>
        <fullName evidence="15">RuvB-like helicase</fullName>
        <ecNumber evidence="15">3.6.4.12</ecNumber>
    </recommendedName>
</protein>
<dbReference type="Gene3D" id="3.40.50.300">
    <property type="entry name" value="P-loop containing nucleotide triphosphate hydrolases"/>
    <property type="match status" value="1"/>
</dbReference>
<dbReference type="GO" id="GO:0006325">
    <property type="term" value="P:chromatin organization"/>
    <property type="evidence" value="ECO:0007669"/>
    <property type="project" value="UniProtKB-KW"/>
</dbReference>
<dbReference type="GO" id="GO:0043139">
    <property type="term" value="F:5'-3' DNA helicase activity"/>
    <property type="evidence" value="ECO:0007669"/>
    <property type="project" value="UniProtKB-ARBA"/>
</dbReference>
<keyword evidence="7 15" id="KW-0067">ATP-binding</keyword>
<dbReference type="GO" id="GO:0000812">
    <property type="term" value="C:Swr1 complex"/>
    <property type="evidence" value="ECO:0007669"/>
    <property type="project" value="UniProtKB-ARBA"/>
</dbReference>
<dbReference type="GO" id="GO:0005524">
    <property type="term" value="F:ATP binding"/>
    <property type="evidence" value="ECO:0007669"/>
    <property type="project" value="UniProtKB-KW"/>
</dbReference>
<dbReference type="InterPro" id="IPR010339">
    <property type="entry name" value="TIP49_P-loop"/>
</dbReference>
<comment type="function">
    <text evidence="15">DNA helicase participates in several chromatin remodeling complexes, including the SWR1 and the INO80 complexes.</text>
</comment>
<evidence type="ECO:0000256" key="7">
    <source>
        <dbReference type="ARBA" id="ARBA00022840"/>
    </source>
</evidence>
<dbReference type="GO" id="GO:0031011">
    <property type="term" value="C:Ino80 complex"/>
    <property type="evidence" value="ECO:0007669"/>
    <property type="project" value="UniProtKB-ARBA"/>
</dbReference>
<dbReference type="InterPro" id="IPR027238">
    <property type="entry name" value="RuvB-like"/>
</dbReference>
<dbReference type="GO" id="GO:0097255">
    <property type="term" value="C:R2TP complex"/>
    <property type="evidence" value="ECO:0007669"/>
    <property type="project" value="UniProtKB-ARBA"/>
</dbReference>
<dbReference type="FunFam" id="2.40.50.360:FF:000002">
    <property type="entry name" value="RuvB-like helicase"/>
    <property type="match status" value="1"/>
</dbReference>
<evidence type="ECO:0000256" key="14">
    <source>
        <dbReference type="ARBA" id="ARBA00047995"/>
    </source>
</evidence>
<evidence type="ECO:0000259" key="16">
    <source>
        <dbReference type="SMART" id="SM00382"/>
    </source>
</evidence>
<dbReference type="FunFam" id="3.40.50.300:FF:002221">
    <property type="entry name" value="RuvB-like 2"/>
    <property type="match status" value="1"/>
</dbReference>
<evidence type="ECO:0000256" key="9">
    <source>
        <dbReference type="ARBA" id="ARBA00023015"/>
    </source>
</evidence>
<dbReference type="Gene3D" id="2.40.50.360">
    <property type="entry name" value="RuvB-like helicase, domain II"/>
    <property type="match status" value="1"/>
</dbReference>
<dbReference type="EC" id="3.6.4.12" evidence="15"/>
<sequence length="480" mass="53078">MSNITTKDITNTTSSRNILNGITPHSHIKNLGLKPNSIEPEYFQLNGTSGMVGQIKARKALAIISKMIVKKDVMGKSILLAGAYSTGKTALAKGLAGELNQQILTTINKDGSSEEVQENVVPFVSFSGSEVYSLELSKTETLTQFFRRAIGIRIREVTELICGEVVELIIDRSITGGQKQGKLTIKTTDMETVYELGTKMIDNILKEKINGGDVITIDKANGKITKLGRSLSRSRDYDAMGVDTKFVKCPEGELQQRKTVTHTVSLHDIDVINSRTQGVLALFSGDTGEISKEIRDQIDNKVTEWKEEGKAEIVPGVLFIDECHMLDLECCAFINRALEMELAPIVIMATNRGLTKARGSEDITPHGLPADLLDRCIIVPVEKYEAKDLSMILKIRSTEEEVEINDEGLQLLTKIGQETSLRYSCNLLAVSNQISLKRGAKIVELEDVEKAYLLFLDSTRSIQVLKEEPIVQNNDIEMTE</sequence>
<dbReference type="InterPro" id="IPR041048">
    <property type="entry name" value="RuvB-like_C"/>
</dbReference>
<organism evidence="17 18">
    <name type="scientific">Hanseniaspora valbyensis NRRL Y-1626</name>
    <dbReference type="NCBI Taxonomy" id="766949"/>
    <lineage>
        <taxon>Eukaryota</taxon>
        <taxon>Fungi</taxon>
        <taxon>Dikarya</taxon>
        <taxon>Ascomycota</taxon>
        <taxon>Saccharomycotina</taxon>
        <taxon>Saccharomycetes</taxon>
        <taxon>Saccharomycodales</taxon>
        <taxon>Saccharomycodaceae</taxon>
        <taxon>Hanseniaspora</taxon>
    </lineage>
</organism>
<dbReference type="Pfam" id="PF17856">
    <property type="entry name" value="TIP49_C"/>
    <property type="match status" value="1"/>
</dbReference>
<dbReference type="AlphaFoldDB" id="A0A1B7T960"/>
<keyword evidence="12 15" id="KW-0234">DNA repair</keyword>
<accession>A0A1B7T960</accession>
<dbReference type="OrthoDB" id="10060499at2759"/>
<evidence type="ECO:0000256" key="1">
    <source>
        <dbReference type="ARBA" id="ARBA00004123"/>
    </source>
</evidence>
<evidence type="ECO:0000256" key="12">
    <source>
        <dbReference type="ARBA" id="ARBA00023204"/>
    </source>
</evidence>
<keyword evidence="13 15" id="KW-0539">Nucleus</keyword>
<evidence type="ECO:0000313" key="17">
    <source>
        <dbReference type="EMBL" id="OBA25255.1"/>
    </source>
</evidence>
<dbReference type="SMART" id="SM00382">
    <property type="entry name" value="AAA"/>
    <property type="match status" value="1"/>
</dbReference>
<dbReference type="FunFam" id="1.10.8.60:FF:000010">
    <property type="entry name" value="RuvB-like helicase"/>
    <property type="match status" value="1"/>
</dbReference>
<evidence type="ECO:0000256" key="2">
    <source>
        <dbReference type="ARBA" id="ARBA00007519"/>
    </source>
</evidence>
<keyword evidence="6 15" id="KW-0347">Helicase</keyword>
<dbReference type="EMBL" id="LXPE01000172">
    <property type="protein sequence ID" value="OBA25255.1"/>
    <property type="molecule type" value="Genomic_DNA"/>
</dbReference>
<keyword evidence="3 15" id="KW-0547">Nucleotide-binding</keyword>
<evidence type="ECO:0000313" key="18">
    <source>
        <dbReference type="Proteomes" id="UP000092321"/>
    </source>
</evidence>
<keyword evidence="4 15" id="KW-0227">DNA damage</keyword>
<evidence type="ECO:0000256" key="4">
    <source>
        <dbReference type="ARBA" id="ARBA00022763"/>
    </source>
</evidence>
<dbReference type="Proteomes" id="UP000092321">
    <property type="component" value="Unassembled WGS sequence"/>
</dbReference>
<dbReference type="InterPro" id="IPR027417">
    <property type="entry name" value="P-loop_NTPase"/>
</dbReference>
<evidence type="ECO:0000256" key="11">
    <source>
        <dbReference type="ARBA" id="ARBA00023163"/>
    </source>
</evidence>
<name>A0A1B7T960_9ASCO</name>
<dbReference type="Pfam" id="PF06068">
    <property type="entry name" value="TIP49"/>
    <property type="match status" value="1"/>
</dbReference>
<dbReference type="PANTHER" id="PTHR11093">
    <property type="entry name" value="RUVB-RELATED REPTIN AND PONTIN"/>
    <property type="match status" value="1"/>
</dbReference>
<dbReference type="InterPro" id="IPR042487">
    <property type="entry name" value="RuvBL1/2_DNA/RNA_bd_dom"/>
</dbReference>
<dbReference type="SUPFAM" id="SSF52540">
    <property type="entry name" value="P-loop containing nucleoside triphosphate hydrolases"/>
    <property type="match status" value="1"/>
</dbReference>
<keyword evidence="8 15" id="KW-0156">Chromatin regulator</keyword>
<comment type="caution">
    <text evidence="17">The sequence shown here is derived from an EMBL/GenBank/DDBJ whole genome shotgun (WGS) entry which is preliminary data.</text>
</comment>
<dbReference type="Gene3D" id="1.10.8.60">
    <property type="match status" value="1"/>
</dbReference>
<comment type="catalytic activity">
    <reaction evidence="14 15">
        <text>ATP + H2O = ADP + phosphate + H(+)</text>
        <dbReference type="Rhea" id="RHEA:13065"/>
        <dbReference type="ChEBI" id="CHEBI:15377"/>
        <dbReference type="ChEBI" id="CHEBI:15378"/>
        <dbReference type="ChEBI" id="CHEBI:30616"/>
        <dbReference type="ChEBI" id="CHEBI:43474"/>
        <dbReference type="ChEBI" id="CHEBI:456216"/>
        <dbReference type="EC" id="3.6.4.12"/>
    </reaction>
</comment>
<dbReference type="GO" id="GO:0000492">
    <property type="term" value="P:box C/D snoRNP assembly"/>
    <property type="evidence" value="ECO:0007669"/>
    <property type="project" value="UniProtKB-ARBA"/>
</dbReference>
<evidence type="ECO:0000256" key="15">
    <source>
        <dbReference type="RuleBase" id="RU363048"/>
    </source>
</evidence>
<comment type="subcellular location">
    <subcellularLocation>
        <location evidence="1 15">Nucleus</location>
    </subcellularLocation>
</comment>
<keyword evidence="11 15" id="KW-0804">Transcription</keyword>
<evidence type="ECO:0000256" key="10">
    <source>
        <dbReference type="ARBA" id="ARBA00023159"/>
    </source>
</evidence>
<gene>
    <name evidence="17" type="ORF">HANVADRAFT_54030</name>
</gene>
<evidence type="ECO:0000256" key="8">
    <source>
        <dbReference type="ARBA" id="ARBA00022853"/>
    </source>
</evidence>
<evidence type="ECO:0000256" key="5">
    <source>
        <dbReference type="ARBA" id="ARBA00022801"/>
    </source>
</evidence>
<comment type="similarity">
    <text evidence="2 15">Belongs to the RuvB family.</text>
</comment>
<keyword evidence="18" id="KW-1185">Reference proteome</keyword>